<evidence type="ECO:0000256" key="3">
    <source>
        <dbReference type="ARBA" id="ARBA00013194"/>
    </source>
</evidence>
<evidence type="ECO:0000313" key="13">
    <source>
        <dbReference type="EMBL" id="OGZ19874.1"/>
    </source>
</evidence>
<accession>A0A1G2E1Y5</accession>
<comment type="catalytic activity">
    <reaction evidence="1 9">
        <text>[protein]-peptidylproline (omega=180) = [protein]-peptidylproline (omega=0)</text>
        <dbReference type="Rhea" id="RHEA:16237"/>
        <dbReference type="Rhea" id="RHEA-COMP:10747"/>
        <dbReference type="Rhea" id="RHEA-COMP:10748"/>
        <dbReference type="ChEBI" id="CHEBI:83833"/>
        <dbReference type="ChEBI" id="CHEBI:83834"/>
        <dbReference type="EC" id="5.2.1.8"/>
    </reaction>
</comment>
<keyword evidence="7 9" id="KW-0413">Isomerase</keyword>
<dbReference type="AlphaFoldDB" id="A0A1G2E1Y5"/>
<evidence type="ECO:0000256" key="1">
    <source>
        <dbReference type="ARBA" id="ARBA00000971"/>
    </source>
</evidence>
<dbReference type="InterPro" id="IPR027304">
    <property type="entry name" value="Trigger_fact/SurA_dom_sf"/>
</dbReference>
<dbReference type="Gene3D" id="3.10.50.40">
    <property type="match status" value="1"/>
</dbReference>
<dbReference type="GO" id="GO:0044183">
    <property type="term" value="F:protein folding chaperone"/>
    <property type="evidence" value="ECO:0007669"/>
    <property type="project" value="TreeGrafter"/>
</dbReference>
<dbReference type="Pfam" id="PF05697">
    <property type="entry name" value="Trigger_N"/>
    <property type="match status" value="1"/>
</dbReference>
<evidence type="ECO:0000259" key="10">
    <source>
        <dbReference type="Pfam" id="PF00254"/>
    </source>
</evidence>
<proteinExistence type="inferred from homology"/>
<keyword evidence="9" id="KW-0131">Cell cycle</keyword>
<evidence type="ECO:0000313" key="14">
    <source>
        <dbReference type="Proteomes" id="UP000177360"/>
    </source>
</evidence>
<dbReference type="EC" id="5.2.1.8" evidence="3 9"/>
<gene>
    <name evidence="9" type="primary">tig</name>
    <name evidence="13" type="ORF">A2626_03115</name>
</gene>
<evidence type="ECO:0000256" key="7">
    <source>
        <dbReference type="ARBA" id="ARBA00023235"/>
    </source>
</evidence>
<evidence type="ECO:0000259" key="12">
    <source>
        <dbReference type="Pfam" id="PF05698"/>
    </source>
</evidence>
<dbReference type="InterPro" id="IPR001179">
    <property type="entry name" value="PPIase_FKBP_dom"/>
</dbReference>
<dbReference type="InterPro" id="IPR008881">
    <property type="entry name" value="Trigger_fac_ribosome-bd_bac"/>
</dbReference>
<keyword evidence="9" id="KW-0963">Cytoplasm</keyword>
<dbReference type="GO" id="GO:0015031">
    <property type="term" value="P:protein transport"/>
    <property type="evidence" value="ECO:0007669"/>
    <property type="project" value="UniProtKB-UniRule"/>
</dbReference>
<dbReference type="Gene3D" id="3.30.70.1050">
    <property type="entry name" value="Trigger factor ribosome-binding domain"/>
    <property type="match status" value="1"/>
</dbReference>
<protein>
    <recommendedName>
        <fullName evidence="4 9">Trigger factor</fullName>
        <shortName evidence="9">TF</shortName>
        <ecNumber evidence="3 9">5.2.1.8</ecNumber>
    </recommendedName>
    <alternativeName>
        <fullName evidence="8 9">PPIase</fullName>
    </alternativeName>
</protein>
<dbReference type="Proteomes" id="UP000177360">
    <property type="component" value="Unassembled WGS sequence"/>
</dbReference>
<dbReference type="GO" id="GO:0043335">
    <property type="term" value="P:protein unfolding"/>
    <property type="evidence" value="ECO:0007669"/>
    <property type="project" value="TreeGrafter"/>
</dbReference>
<organism evidence="13 14">
    <name type="scientific">Candidatus Nealsonbacteria bacterium RIFCSPHIGHO2_01_FULL_38_55</name>
    <dbReference type="NCBI Taxonomy" id="1801664"/>
    <lineage>
        <taxon>Bacteria</taxon>
        <taxon>Candidatus Nealsoniibacteriota</taxon>
    </lineage>
</organism>
<evidence type="ECO:0000256" key="9">
    <source>
        <dbReference type="HAMAP-Rule" id="MF_00303"/>
    </source>
</evidence>
<dbReference type="SUPFAM" id="SSF109998">
    <property type="entry name" value="Triger factor/SurA peptide-binding domain-like"/>
    <property type="match status" value="1"/>
</dbReference>
<evidence type="ECO:0000256" key="4">
    <source>
        <dbReference type="ARBA" id="ARBA00016902"/>
    </source>
</evidence>
<dbReference type="PANTHER" id="PTHR30560:SF3">
    <property type="entry name" value="TRIGGER FACTOR-LIKE PROTEIN TIG, CHLOROPLASTIC"/>
    <property type="match status" value="1"/>
</dbReference>
<evidence type="ECO:0000256" key="5">
    <source>
        <dbReference type="ARBA" id="ARBA00023110"/>
    </source>
</evidence>
<dbReference type="Gene3D" id="1.10.3120.10">
    <property type="entry name" value="Trigger factor, C-terminal domain"/>
    <property type="match status" value="1"/>
</dbReference>
<dbReference type="HAMAP" id="MF_00303">
    <property type="entry name" value="Trigger_factor_Tig"/>
    <property type="match status" value="1"/>
</dbReference>
<dbReference type="GO" id="GO:0051083">
    <property type="term" value="P:'de novo' cotranslational protein folding"/>
    <property type="evidence" value="ECO:0007669"/>
    <property type="project" value="TreeGrafter"/>
</dbReference>
<feature type="domain" description="PPIase FKBP-type" evidence="10">
    <location>
        <begin position="161"/>
        <end position="222"/>
    </location>
</feature>
<dbReference type="GO" id="GO:0043022">
    <property type="term" value="F:ribosome binding"/>
    <property type="evidence" value="ECO:0007669"/>
    <property type="project" value="TreeGrafter"/>
</dbReference>
<dbReference type="PIRSF" id="PIRSF003095">
    <property type="entry name" value="Trigger_factor"/>
    <property type="match status" value="1"/>
</dbReference>
<dbReference type="GO" id="GO:0051301">
    <property type="term" value="P:cell division"/>
    <property type="evidence" value="ECO:0007669"/>
    <property type="project" value="UniProtKB-KW"/>
</dbReference>
<evidence type="ECO:0000256" key="8">
    <source>
        <dbReference type="ARBA" id="ARBA00029986"/>
    </source>
</evidence>
<name>A0A1G2E1Y5_9BACT</name>
<comment type="subcellular location">
    <subcellularLocation>
        <location evidence="9">Cytoplasm</location>
    </subcellularLocation>
    <text evidence="9">About half TF is bound to the ribosome near the polypeptide exit tunnel while the other half is free in the cytoplasm.</text>
</comment>
<keyword evidence="6 9" id="KW-0143">Chaperone</keyword>
<dbReference type="InterPro" id="IPR046357">
    <property type="entry name" value="PPIase_dom_sf"/>
</dbReference>
<dbReference type="InterPro" id="IPR037041">
    <property type="entry name" value="Trigger_fac_C_sf"/>
</dbReference>
<feature type="domain" description="Trigger factor ribosome-binding bacterial" evidence="11">
    <location>
        <begin position="1"/>
        <end position="145"/>
    </location>
</feature>
<dbReference type="PANTHER" id="PTHR30560">
    <property type="entry name" value="TRIGGER FACTOR CHAPERONE AND PEPTIDYL-PROLYL CIS/TRANS ISOMERASE"/>
    <property type="match status" value="1"/>
</dbReference>
<dbReference type="InterPro" id="IPR005215">
    <property type="entry name" value="Trig_fac"/>
</dbReference>
<evidence type="ECO:0000256" key="6">
    <source>
        <dbReference type="ARBA" id="ARBA00023186"/>
    </source>
</evidence>
<dbReference type="GO" id="GO:0005737">
    <property type="term" value="C:cytoplasm"/>
    <property type="evidence" value="ECO:0007669"/>
    <property type="project" value="UniProtKB-SubCell"/>
</dbReference>
<keyword evidence="9" id="KW-0132">Cell division</keyword>
<comment type="similarity">
    <text evidence="2 9">Belongs to the FKBP-type PPIase family. Tig subfamily.</text>
</comment>
<sequence>MKSSLSKLPESQLEILAEFSPEEFNAFYDKAVLLLSNGLKIDGFREGKIPKEIATQRLGEEKILTQAAEMAVHDGYEKIISESKIEPISRPEIGIKKLAKSNPFVFSVKVATMPDVVLPDYKKIAAEVGIKTAIISSKDIEESLKWLQKSRGKFTAKNGPAEKGDFVAIEYWLSGLNDFFGSNNQKDNFILGEGGLFPGLEDSLAGMTAGGEKDKIQISIPENHPLRKFGKNVEVKVRVVSVQKAEFPEINDQFALSLGNFKDLDALKKELEKGILLDKNQEEVIAARSEIVEKISKESVCEIPLPLIDSQQKKMLERMKADIQNSLKMSYDDYLEKTGKTEKDILTAILPQAERSVKNSLVLREIGKKENIAVSEKEIEEEVNKTLKRYSSQEEFEKKVGLDKMIEYVREYLWTEKVFKSIKNLT</sequence>
<comment type="function">
    <text evidence="9">Involved in protein export. Acts as a chaperone by maintaining the newly synthesized protein in an open conformation. Functions as a peptidyl-prolyl cis-trans isomerase.</text>
</comment>
<reference evidence="13 14" key="1">
    <citation type="journal article" date="2016" name="Nat. Commun.">
        <title>Thousands of microbial genomes shed light on interconnected biogeochemical processes in an aquifer system.</title>
        <authorList>
            <person name="Anantharaman K."/>
            <person name="Brown C.T."/>
            <person name="Hug L.A."/>
            <person name="Sharon I."/>
            <person name="Castelle C.J."/>
            <person name="Probst A.J."/>
            <person name="Thomas B.C."/>
            <person name="Singh A."/>
            <person name="Wilkins M.J."/>
            <person name="Karaoz U."/>
            <person name="Brodie E.L."/>
            <person name="Williams K.H."/>
            <person name="Hubbard S.S."/>
            <person name="Banfield J.F."/>
        </authorList>
    </citation>
    <scope>NUCLEOTIDE SEQUENCE [LARGE SCALE GENOMIC DNA]</scope>
</reference>
<comment type="domain">
    <text evidence="9">Consists of 3 domains; the N-terminus binds the ribosome, the middle domain has PPIase activity, while the C-terminus has intrinsic chaperone activity on its own.</text>
</comment>
<dbReference type="Pfam" id="PF00254">
    <property type="entry name" value="FKBP_C"/>
    <property type="match status" value="1"/>
</dbReference>
<keyword evidence="5 9" id="KW-0697">Rotamase</keyword>
<dbReference type="InterPro" id="IPR036611">
    <property type="entry name" value="Trigger_fac_ribosome-bd_sf"/>
</dbReference>
<dbReference type="InterPro" id="IPR008880">
    <property type="entry name" value="Trigger_fac_C"/>
</dbReference>
<dbReference type="SUPFAM" id="SSF54534">
    <property type="entry name" value="FKBP-like"/>
    <property type="match status" value="1"/>
</dbReference>
<evidence type="ECO:0000256" key="2">
    <source>
        <dbReference type="ARBA" id="ARBA00005464"/>
    </source>
</evidence>
<evidence type="ECO:0000259" key="11">
    <source>
        <dbReference type="Pfam" id="PF05697"/>
    </source>
</evidence>
<dbReference type="EMBL" id="MHLZ01000018">
    <property type="protein sequence ID" value="OGZ19874.1"/>
    <property type="molecule type" value="Genomic_DNA"/>
</dbReference>
<dbReference type="GO" id="GO:0003755">
    <property type="term" value="F:peptidyl-prolyl cis-trans isomerase activity"/>
    <property type="evidence" value="ECO:0007669"/>
    <property type="project" value="UniProtKB-UniRule"/>
</dbReference>
<feature type="domain" description="Trigger factor C-terminal" evidence="12">
    <location>
        <begin position="264"/>
        <end position="423"/>
    </location>
</feature>
<dbReference type="Pfam" id="PF05698">
    <property type="entry name" value="Trigger_C"/>
    <property type="match status" value="1"/>
</dbReference>
<dbReference type="SUPFAM" id="SSF102735">
    <property type="entry name" value="Trigger factor ribosome-binding domain"/>
    <property type="match status" value="1"/>
</dbReference>
<dbReference type="NCBIfam" id="TIGR00115">
    <property type="entry name" value="tig"/>
    <property type="match status" value="1"/>
</dbReference>
<comment type="caution">
    <text evidence="13">The sequence shown here is derived from an EMBL/GenBank/DDBJ whole genome shotgun (WGS) entry which is preliminary data.</text>
</comment>